<sequence length="140" mass="16042">MSCYVINTNCIFDENNLEIENKDSARRIKMTPMRARCLSFFITTRSKSIIDKTDITTALWGERGQFVSDANLTQLLYLLRKDLREVGIENFMITIPRQGVRINDDIDILPANTNPSTSEQKIGGPKSSFLSALMCKLFRW</sequence>
<dbReference type="SMART" id="SM00862">
    <property type="entry name" value="Trans_reg_C"/>
    <property type="match status" value="1"/>
</dbReference>
<dbReference type="GO" id="GO:0006355">
    <property type="term" value="P:regulation of DNA-templated transcription"/>
    <property type="evidence" value="ECO:0007669"/>
    <property type="project" value="InterPro"/>
</dbReference>
<dbReference type="GO" id="GO:0003677">
    <property type="term" value="F:DNA binding"/>
    <property type="evidence" value="ECO:0007669"/>
    <property type="project" value="UniProtKB-UniRule"/>
</dbReference>
<dbReference type="Proteomes" id="UP000251313">
    <property type="component" value="Unassembled WGS sequence"/>
</dbReference>
<dbReference type="InterPro" id="IPR036388">
    <property type="entry name" value="WH-like_DNA-bd_sf"/>
</dbReference>
<proteinExistence type="predicted"/>
<feature type="DNA-binding region" description="OmpR/PhoB-type" evidence="2">
    <location>
        <begin position="1"/>
        <end position="104"/>
    </location>
</feature>
<dbReference type="EMBL" id="UAVL01000011">
    <property type="protein sequence ID" value="SQA63167.1"/>
    <property type="molecule type" value="Genomic_DNA"/>
</dbReference>
<accession>A0AB38FWR8</accession>
<reference evidence="4 5" key="1">
    <citation type="submission" date="2018-06" db="EMBL/GenBank/DDBJ databases">
        <authorList>
            <consortium name="Pathogen Informatics"/>
            <person name="Doyle S."/>
        </authorList>
    </citation>
    <scope>NUCLEOTIDE SEQUENCE [LARGE SCALE GENOMIC DNA]</scope>
    <source>
        <strain evidence="4 5">NCTC11967</strain>
    </source>
</reference>
<protein>
    <recommendedName>
        <fullName evidence="3">OmpR/PhoB-type domain-containing protein</fullName>
    </recommendedName>
</protein>
<keyword evidence="1 2" id="KW-0238">DNA-binding</keyword>
<dbReference type="AlphaFoldDB" id="A0AB38FWR8"/>
<dbReference type="PROSITE" id="PS51755">
    <property type="entry name" value="OMPR_PHOB"/>
    <property type="match status" value="1"/>
</dbReference>
<evidence type="ECO:0000259" key="3">
    <source>
        <dbReference type="PROSITE" id="PS51755"/>
    </source>
</evidence>
<evidence type="ECO:0000313" key="4">
    <source>
        <dbReference type="EMBL" id="SQA63167.1"/>
    </source>
</evidence>
<evidence type="ECO:0000313" key="5">
    <source>
        <dbReference type="Proteomes" id="UP000251313"/>
    </source>
</evidence>
<comment type="caution">
    <text evidence="4">The sequence shown here is derived from an EMBL/GenBank/DDBJ whole genome shotgun (WGS) entry which is preliminary data.</text>
</comment>
<name>A0AB38FWR8_9ENTR</name>
<dbReference type="InterPro" id="IPR001867">
    <property type="entry name" value="OmpR/PhoB-type_DNA-bd"/>
</dbReference>
<dbReference type="Gene3D" id="1.10.10.10">
    <property type="entry name" value="Winged helix-like DNA-binding domain superfamily/Winged helix DNA-binding domain"/>
    <property type="match status" value="1"/>
</dbReference>
<dbReference type="GO" id="GO:0000160">
    <property type="term" value="P:phosphorelay signal transduction system"/>
    <property type="evidence" value="ECO:0007669"/>
    <property type="project" value="InterPro"/>
</dbReference>
<feature type="domain" description="OmpR/PhoB-type" evidence="3">
    <location>
        <begin position="1"/>
        <end position="104"/>
    </location>
</feature>
<dbReference type="SUPFAM" id="SSF46894">
    <property type="entry name" value="C-terminal effector domain of the bipartite response regulators"/>
    <property type="match status" value="1"/>
</dbReference>
<organism evidence="4 5">
    <name type="scientific">Yokenella regensburgei</name>
    <dbReference type="NCBI Taxonomy" id="158877"/>
    <lineage>
        <taxon>Bacteria</taxon>
        <taxon>Pseudomonadati</taxon>
        <taxon>Pseudomonadota</taxon>
        <taxon>Gammaproteobacteria</taxon>
        <taxon>Enterobacterales</taxon>
        <taxon>Enterobacteriaceae</taxon>
        <taxon>Yokenella</taxon>
    </lineage>
</organism>
<dbReference type="InterPro" id="IPR016032">
    <property type="entry name" value="Sig_transdc_resp-reg_C-effctor"/>
</dbReference>
<evidence type="ECO:0000256" key="2">
    <source>
        <dbReference type="PROSITE-ProRule" id="PRU01091"/>
    </source>
</evidence>
<dbReference type="RefSeq" id="WP_038252232.1">
    <property type="nucleotide sequence ID" value="NZ_JBCNMK010000007.1"/>
</dbReference>
<evidence type="ECO:0000256" key="1">
    <source>
        <dbReference type="ARBA" id="ARBA00023125"/>
    </source>
</evidence>
<gene>
    <name evidence="4" type="ORF">NCTC11967_02197</name>
</gene>